<accession>A0A4D4L9A0</accession>
<organism evidence="1 2">
    <name type="scientific">Streptomyces violaceusniger</name>
    <dbReference type="NCBI Taxonomy" id="68280"/>
    <lineage>
        <taxon>Bacteria</taxon>
        <taxon>Bacillati</taxon>
        <taxon>Actinomycetota</taxon>
        <taxon>Actinomycetes</taxon>
        <taxon>Kitasatosporales</taxon>
        <taxon>Streptomycetaceae</taxon>
        <taxon>Streptomyces</taxon>
        <taxon>Streptomyces violaceusniger group</taxon>
    </lineage>
</organism>
<proteinExistence type="predicted"/>
<sequence length="200" mass="22410">MLDNLTRHPQGQEIADTIASGRFNHAYGYHGMVSSLAKPDIKGVADQLHLANRLHARGIDDIKFEVKEAGFEIKPGVRLEDGADLDVLAYDHRGTAYGYQFKTLTNPKKLMKAIFANIHQLTLSHADVQTFVLDTKGTLADLQAKDMARRLNEVYGETNVQFVIRVEDGTLMIPPVESSFPILEERRDRVNARRPLDVGE</sequence>
<dbReference type="OrthoDB" id="3917849at2"/>
<dbReference type="Proteomes" id="UP000301309">
    <property type="component" value="Unassembled WGS sequence"/>
</dbReference>
<comment type="caution">
    <text evidence="1">The sequence shown here is derived from an EMBL/GenBank/DDBJ whole genome shotgun (WGS) entry which is preliminary data.</text>
</comment>
<gene>
    <name evidence="1" type="ORF">SVIO_082980</name>
</gene>
<name>A0A4D4L9A0_STRVO</name>
<keyword evidence="2" id="KW-1185">Reference proteome</keyword>
<dbReference type="AlphaFoldDB" id="A0A4D4L9A0"/>
<evidence type="ECO:0000313" key="1">
    <source>
        <dbReference type="EMBL" id="GDY57675.1"/>
    </source>
</evidence>
<reference evidence="1 2" key="1">
    <citation type="journal article" date="2020" name="Int. J. Syst. Evol. Microbiol.">
        <title>Reclassification of Streptomyces castelarensis and Streptomyces sporoclivatus as later heterotypic synonyms of Streptomyces antimycoticus.</title>
        <authorList>
            <person name="Komaki H."/>
            <person name="Tamura T."/>
        </authorList>
    </citation>
    <scope>NUCLEOTIDE SEQUENCE [LARGE SCALE GENOMIC DNA]</scope>
    <source>
        <strain evidence="1 2">NBRC 13459</strain>
    </source>
</reference>
<protein>
    <submittedName>
        <fullName evidence="1">Uncharacterized protein</fullName>
    </submittedName>
</protein>
<evidence type="ECO:0000313" key="2">
    <source>
        <dbReference type="Proteomes" id="UP000301309"/>
    </source>
</evidence>
<dbReference type="EMBL" id="BJHW01000001">
    <property type="protein sequence ID" value="GDY57675.1"/>
    <property type="molecule type" value="Genomic_DNA"/>
</dbReference>